<keyword evidence="5" id="KW-1185">Reference proteome</keyword>
<feature type="region of interest" description="Disordered" evidence="1">
    <location>
        <begin position="1"/>
        <end position="37"/>
    </location>
</feature>
<evidence type="ECO:0000259" key="2">
    <source>
        <dbReference type="Pfam" id="PF10979"/>
    </source>
</evidence>
<dbReference type="Proteomes" id="UP001530293">
    <property type="component" value="Unassembled WGS sequence"/>
</dbReference>
<gene>
    <name evidence="4" type="ORF">ACHAWU_009555</name>
</gene>
<feature type="region of interest" description="Disordered" evidence="1">
    <location>
        <begin position="283"/>
        <end position="308"/>
    </location>
</feature>
<comment type="caution">
    <text evidence="4">The sequence shown here is derived from an EMBL/GenBank/DDBJ whole genome shotgun (WGS) entry which is preliminary data.</text>
</comment>
<evidence type="ECO:0000313" key="4">
    <source>
        <dbReference type="EMBL" id="KAL3760876.1"/>
    </source>
</evidence>
<evidence type="ECO:0000256" key="1">
    <source>
        <dbReference type="SAM" id="MobiDB-lite"/>
    </source>
</evidence>
<feature type="compositionally biased region" description="Basic and acidic residues" evidence="1">
    <location>
        <begin position="290"/>
        <end position="300"/>
    </location>
</feature>
<organism evidence="4 5">
    <name type="scientific">Discostella pseudostelligera</name>
    <dbReference type="NCBI Taxonomy" id="259834"/>
    <lineage>
        <taxon>Eukaryota</taxon>
        <taxon>Sar</taxon>
        <taxon>Stramenopiles</taxon>
        <taxon>Ochrophyta</taxon>
        <taxon>Bacillariophyta</taxon>
        <taxon>Coscinodiscophyceae</taxon>
        <taxon>Thalassiosirophycidae</taxon>
        <taxon>Stephanodiscales</taxon>
        <taxon>Stephanodiscaceae</taxon>
        <taxon>Discostella</taxon>
    </lineage>
</organism>
<dbReference type="EMBL" id="JALLBG020000168">
    <property type="protein sequence ID" value="KAL3760876.1"/>
    <property type="molecule type" value="Genomic_DNA"/>
</dbReference>
<evidence type="ECO:0000313" key="5">
    <source>
        <dbReference type="Proteomes" id="UP001530293"/>
    </source>
</evidence>
<accession>A0ABD3MA19</accession>
<name>A0ABD3MA19_9STRA</name>
<dbReference type="InterPro" id="IPR055592">
    <property type="entry name" value="DUF7168"/>
</dbReference>
<feature type="compositionally biased region" description="Acidic residues" evidence="1">
    <location>
        <begin position="1"/>
        <end position="21"/>
    </location>
</feature>
<dbReference type="InterPro" id="IPR024498">
    <property type="entry name" value="DUF2786"/>
</dbReference>
<feature type="domain" description="DUF7168" evidence="3">
    <location>
        <begin position="154"/>
        <end position="294"/>
    </location>
</feature>
<dbReference type="Pfam" id="PF23771">
    <property type="entry name" value="DUF7168"/>
    <property type="match status" value="1"/>
</dbReference>
<reference evidence="4 5" key="1">
    <citation type="submission" date="2024-10" db="EMBL/GenBank/DDBJ databases">
        <title>Updated reference genomes for cyclostephanoid diatoms.</title>
        <authorList>
            <person name="Roberts W.R."/>
            <person name="Alverson A.J."/>
        </authorList>
    </citation>
    <scope>NUCLEOTIDE SEQUENCE [LARGE SCALE GENOMIC DNA]</scope>
    <source>
        <strain evidence="4 5">AJA232-27</strain>
    </source>
</reference>
<protein>
    <recommendedName>
        <fullName evidence="6">DUF2786 domain-containing protein</fullName>
    </recommendedName>
</protein>
<proteinExistence type="predicted"/>
<sequence length="359" mass="40043">MIDDAEVVDSDDDDDDEDAEIEQGTTGRKRKRQSHRSPSCLIEILIDEKDMPVCPGARVTQVTDTDVSNDNDSNRSIKQRIVKLLNTGFHGESNEHEAMNAMKLARRLMERYNLDQSALLQERGDGSLNSFSTTNDDDGSAMQGGLVTVKIVNKKSRKPLSSLPRWLNYLIGTVRLNFYVDAFKSVTRGNLNSAGECSVTFYGIRANAQLAAYAYKIAGERCSQMSSIYHDEPTSKKLCPTRKSAATTRTARLSYALGVVNGLHTDVKEGMRREEEIRKAKLKRAQQRAAKGEAYKHDSDSDSNGGADIDKHALERAQALERENNAHLALIDHHKKIAAYILKSHHIKIQAGKKRNLSR</sequence>
<dbReference type="Pfam" id="PF10979">
    <property type="entry name" value="DUF2786"/>
    <property type="match status" value="1"/>
</dbReference>
<dbReference type="AlphaFoldDB" id="A0ABD3MA19"/>
<feature type="domain" description="DUF2786" evidence="2">
    <location>
        <begin position="77"/>
        <end position="116"/>
    </location>
</feature>
<evidence type="ECO:0008006" key="6">
    <source>
        <dbReference type="Google" id="ProtNLM"/>
    </source>
</evidence>
<evidence type="ECO:0000259" key="3">
    <source>
        <dbReference type="Pfam" id="PF23771"/>
    </source>
</evidence>